<comment type="catalytic activity">
    <reaction evidence="1 5">
        <text>[protein]-peptidylproline (omega=180) = [protein]-peptidylproline (omega=0)</text>
        <dbReference type="Rhea" id="RHEA:16237"/>
        <dbReference type="Rhea" id="RHEA-COMP:10747"/>
        <dbReference type="Rhea" id="RHEA-COMP:10748"/>
        <dbReference type="ChEBI" id="CHEBI:83833"/>
        <dbReference type="ChEBI" id="CHEBI:83834"/>
        <dbReference type="EC" id="5.2.1.8"/>
    </reaction>
</comment>
<dbReference type="PANTHER" id="PTHR45625:SF4">
    <property type="entry name" value="PEPTIDYLPROLYL ISOMERASE DOMAIN AND WD REPEAT-CONTAINING PROTEIN 1"/>
    <property type="match status" value="1"/>
</dbReference>
<organism evidence="8 9">
    <name type="scientific">Brevibacillus laterosporus</name>
    <name type="common">Bacillus laterosporus</name>
    <dbReference type="NCBI Taxonomy" id="1465"/>
    <lineage>
        <taxon>Bacteria</taxon>
        <taxon>Bacillati</taxon>
        <taxon>Bacillota</taxon>
        <taxon>Bacilli</taxon>
        <taxon>Bacillales</taxon>
        <taxon>Paenibacillaceae</taxon>
        <taxon>Brevibacillus</taxon>
    </lineage>
</organism>
<dbReference type="InterPro" id="IPR029000">
    <property type="entry name" value="Cyclophilin-like_dom_sf"/>
</dbReference>
<dbReference type="Gene3D" id="2.40.100.10">
    <property type="entry name" value="Cyclophilin-like"/>
    <property type="match status" value="1"/>
</dbReference>
<keyword evidence="4 5" id="KW-0413">Isomerase</keyword>
<protein>
    <recommendedName>
        <fullName evidence="5">Peptidyl-prolyl cis-trans isomerase</fullName>
        <shortName evidence="5">PPIase</shortName>
        <ecNumber evidence="5">5.2.1.8</ecNumber>
    </recommendedName>
</protein>
<dbReference type="SUPFAM" id="SSF50891">
    <property type="entry name" value="Cyclophilin-like"/>
    <property type="match status" value="1"/>
</dbReference>
<sequence length="237" mass="25499">MKRLPIALLLGFTLVVTGCGTKTAPATDQQQNNATSGQTTPTDKKDETTKQPSKQYDKAPEMKIDPNKNYEAVVETNKGSFTIQLFAKDAPKTVNSFVFLANDHFYDGIKFHRIIQSFMIQTGDPTSRGDNNTVADGTGGPGYSFEDELKNGHSYDKGVVAMANAGPNTNGSQFFIGSGEDVKNLDSQPNYTIFGKITAGIDTIDKIAATPVKAGGFGENSTPTETITIQKITVTEK</sequence>
<evidence type="ECO:0000256" key="3">
    <source>
        <dbReference type="ARBA" id="ARBA00023110"/>
    </source>
</evidence>
<accession>A0A518VCQ7</accession>
<comment type="function">
    <text evidence="2 5">PPIases accelerate the folding of proteins. It catalyzes the cis-trans isomerization of proline imidic peptide bonds in oligopeptides.</text>
</comment>
<dbReference type="InterPro" id="IPR044666">
    <property type="entry name" value="Cyclophilin_A-like"/>
</dbReference>
<reference evidence="8 9" key="1">
    <citation type="submission" date="2018-11" db="EMBL/GenBank/DDBJ databases">
        <title>Phylogenetic determinants of toxin gene distribution in genomes of Brevibacillus laterosporus.</title>
        <authorList>
            <person name="Glare T.R."/>
            <person name="Durrant A."/>
            <person name="Berry C."/>
            <person name="Palma L."/>
            <person name="Ormskirk M."/>
            <person name="Cox M.O."/>
        </authorList>
    </citation>
    <scope>NUCLEOTIDE SEQUENCE [LARGE SCALE GENOMIC DNA]</scope>
    <source>
        <strain evidence="8 9">1821L</strain>
    </source>
</reference>
<keyword evidence="9" id="KW-1185">Reference proteome</keyword>
<dbReference type="PRINTS" id="PR00153">
    <property type="entry name" value="CSAPPISMRASE"/>
</dbReference>
<evidence type="ECO:0000256" key="4">
    <source>
        <dbReference type="ARBA" id="ARBA00023235"/>
    </source>
</evidence>
<evidence type="ECO:0000256" key="6">
    <source>
        <dbReference type="SAM" id="MobiDB-lite"/>
    </source>
</evidence>
<evidence type="ECO:0000256" key="2">
    <source>
        <dbReference type="ARBA" id="ARBA00002388"/>
    </source>
</evidence>
<feature type="region of interest" description="Disordered" evidence="6">
    <location>
        <begin position="23"/>
        <end position="64"/>
    </location>
</feature>
<feature type="compositionally biased region" description="Polar residues" evidence="6">
    <location>
        <begin position="24"/>
        <end position="37"/>
    </location>
</feature>
<dbReference type="InterPro" id="IPR002130">
    <property type="entry name" value="Cyclophilin-type_PPIase_dom"/>
</dbReference>
<feature type="domain" description="PPIase cyclophilin-type" evidence="7">
    <location>
        <begin position="75"/>
        <end position="234"/>
    </location>
</feature>
<evidence type="ECO:0000259" key="7">
    <source>
        <dbReference type="PROSITE" id="PS50072"/>
    </source>
</evidence>
<dbReference type="AlphaFoldDB" id="A0A518VCQ7"/>
<feature type="signal peptide" evidence="5">
    <location>
        <begin position="1"/>
        <end position="18"/>
    </location>
</feature>
<evidence type="ECO:0000256" key="1">
    <source>
        <dbReference type="ARBA" id="ARBA00000971"/>
    </source>
</evidence>
<evidence type="ECO:0000313" key="8">
    <source>
        <dbReference type="EMBL" id="QDX94780.1"/>
    </source>
</evidence>
<dbReference type="Pfam" id="PF00160">
    <property type="entry name" value="Pro_isomerase"/>
    <property type="match status" value="1"/>
</dbReference>
<dbReference type="PANTHER" id="PTHR45625">
    <property type="entry name" value="PEPTIDYL-PROLYL CIS-TRANS ISOMERASE-RELATED"/>
    <property type="match status" value="1"/>
</dbReference>
<dbReference type="OrthoDB" id="9807797at2"/>
<dbReference type="EMBL" id="CP033464">
    <property type="protein sequence ID" value="QDX94780.1"/>
    <property type="molecule type" value="Genomic_DNA"/>
</dbReference>
<feature type="compositionally biased region" description="Basic and acidic residues" evidence="6">
    <location>
        <begin position="42"/>
        <end position="64"/>
    </location>
</feature>
<evidence type="ECO:0000256" key="5">
    <source>
        <dbReference type="RuleBase" id="RU363019"/>
    </source>
</evidence>
<comment type="similarity">
    <text evidence="5">Belongs to the cyclophilin-type PPIase family.</text>
</comment>
<gene>
    <name evidence="8" type="ORF">EEL30_22320</name>
</gene>
<dbReference type="EC" id="5.2.1.8" evidence="5"/>
<dbReference type="GO" id="GO:0003755">
    <property type="term" value="F:peptidyl-prolyl cis-trans isomerase activity"/>
    <property type="evidence" value="ECO:0007669"/>
    <property type="project" value="UniProtKB-UniRule"/>
</dbReference>
<dbReference type="CDD" id="cd00317">
    <property type="entry name" value="cyclophilin"/>
    <property type="match status" value="1"/>
</dbReference>
<evidence type="ECO:0000313" key="9">
    <source>
        <dbReference type="Proteomes" id="UP000319432"/>
    </source>
</evidence>
<keyword evidence="3 5" id="KW-0697">Rotamase</keyword>
<name>A0A518VCQ7_BRELA</name>
<feature type="chain" id="PRO_5039753255" description="Peptidyl-prolyl cis-trans isomerase" evidence="5">
    <location>
        <begin position="19"/>
        <end position="237"/>
    </location>
</feature>
<dbReference type="PROSITE" id="PS50072">
    <property type="entry name" value="CSA_PPIASE_2"/>
    <property type="match status" value="1"/>
</dbReference>
<keyword evidence="5" id="KW-0732">Signal</keyword>
<proteinExistence type="inferred from homology"/>
<dbReference type="Proteomes" id="UP000319432">
    <property type="component" value="Chromosome"/>
</dbReference>
<dbReference type="PROSITE" id="PS51257">
    <property type="entry name" value="PROKAR_LIPOPROTEIN"/>
    <property type="match status" value="1"/>
</dbReference>